<dbReference type="EMBL" id="JBJQOH010000007">
    <property type="protein sequence ID" value="KAL3681572.1"/>
    <property type="molecule type" value="Genomic_DNA"/>
</dbReference>
<evidence type="ECO:0008006" key="3">
    <source>
        <dbReference type="Google" id="ProtNLM"/>
    </source>
</evidence>
<organism evidence="1 2">
    <name type="scientific">Riccia sorocarpa</name>
    <dbReference type="NCBI Taxonomy" id="122646"/>
    <lineage>
        <taxon>Eukaryota</taxon>
        <taxon>Viridiplantae</taxon>
        <taxon>Streptophyta</taxon>
        <taxon>Embryophyta</taxon>
        <taxon>Marchantiophyta</taxon>
        <taxon>Marchantiopsida</taxon>
        <taxon>Marchantiidae</taxon>
        <taxon>Marchantiales</taxon>
        <taxon>Ricciaceae</taxon>
        <taxon>Riccia</taxon>
    </lineage>
</organism>
<gene>
    <name evidence="1" type="ORF">R1sor_024528</name>
</gene>
<sequence>MERERFVLIVDIEPYVMLLIHPSDDFVVKDCFWVAKAVSGVIRQRKPSDPISMYEVKVEWYRPKHRLSNATDAQRYNQCLRNTQEWEKDPSPKARKRRADLRLLDILLDSRQGILDNMNRALKLAKRDHAYLAGFGQFLEYTWRERNYKVFRAKSTQIPTTQLLADLALEIEEIPTNTTVRVNCRLSRRPKPRWKDGGLPGKIYARLIPT</sequence>
<name>A0ABD3GQR5_9MARC</name>
<evidence type="ECO:0000313" key="1">
    <source>
        <dbReference type="EMBL" id="KAL3681572.1"/>
    </source>
</evidence>
<evidence type="ECO:0000313" key="2">
    <source>
        <dbReference type="Proteomes" id="UP001633002"/>
    </source>
</evidence>
<accession>A0ABD3GQR5</accession>
<dbReference type="Proteomes" id="UP001633002">
    <property type="component" value="Unassembled WGS sequence"/>
</dbReference>
<proteinExistence type="predicted"/>
<comment type="caution">
    <text evidence="1">The sequence shown here is derived from an EMBL/GenBank/DDBJ whole genome shotgun (WGS) entry which is preliminary data.</text>
</comment>
<protein>
    <recommendedName>
        <fullName evidence="3">Transposase</fullName>
    </recommendedName>
</protein>
<dbReference type="AlphaFoldDB" id="A0ABD3GQR5"/>
<keyword evidence="2" id="KW-1185">Reference proteome</keyword>
<reference evidence="1 2" key="1">
    <citation type="submission" date="2024-09" db="EMBL/GenBank/DDBJ databases">
        <title>Chromosome-scale assembly of Riccia sorocarpa.</title>
        <authorList>
            <person name="Paukszto L."/>
        </authorList>
    </citation>
    <scope>NUCLEOTIDE SEQUENCE [LARGE SCALE GENOMIC DNA]</scope>
    <source>
        <strain evidence="1">LP-2024</strain>
        <tissue evidence="1">Aerial parts of the thallus</tissue>
    </source>
</reference>